<evidence type="ECO:0000256" key="1">
    <source>
        <dbReference type="ARBA" id="ARBA00004123"/>
    </source>
</evidence>
<keyword evidence="8" id="KW-1185">Reference proteome</keyword>
<dbReference type="GO" id="GO:0034472">
    <property type="term" value="P:snRNA 3'-end processing"/>
    <property type="evidence" value="ECO:0007669"/>
    <property type="project" value="TreeGrafter"/>
</dbReference>
<keyword evidence="4" id="KW-0539">Nucleus</keyword>
<sequence>MVLKRCSPSFLSCSLVPLSFLLSPATATVPSLLVILKVIFGSDHNSALKEIIQNVTDFEMVVEDLLCQDTPPRTELVEGYDAIAVAAWSSMVEIAILVCKHFNIGFELLSKFHMCLESCSSHLVTLFDANSVAIPCGQLKVIVLLLYSLSSSIATSHSPLLPSVGIYKRLSISSPYEVCEFLTTCLSKGKGFHFPPCHMLNFCGIRILLDCPLDLSALMAFSPVPAALDFSPFEESCKTEADDFHDSRVGSGKRQKIENHLDAKSLLFVEPWYKTINNLHLWNASFIDVVLISSPMGILGLPFLTRMKGFSAKIYVTEASARLGQLMMEDLVSMHAEFMQFYGPEETNFPTWLRQEELEILPSELREIISGKDGAELGGWMPLYSAADVKDCMLKIHTLNYAEEVCYNGTFVIKAFSSGIEIGSCNWVLNSPKGDIAYLSSSSFISTHAMTFDYHSLQGICTLIYSDFSSLSDALDVEAANNYSVPTDDNSSPMSSQDLAAFNLNSDENLEEKEKLIFISSCALECVKEGGSVLIPINRLGTSLQLLEEMTTLLEASATKVPVYIISSVAEELLTLLNTIPEWLCKQRQERLFAGEPLFEHVKLLKERQIHVVPAIHSHQLLMNWQEPCIVFCPHWSLRLGPVVHLLYRWCGDPKSLLILEDVLNPELALLPFQPVSMKVLQCLFPSGIGLQKVHPLLKGLQPKTILCPEELRSRTCFSSEMSFSVLYYTEAETLKVSYRKKGLELKIATDLASQFYWKTFKKEEINIARLKGELLVENAKHLLLQDNDKKNSSRNRLLVHWGLPDSEKLVGALANLGISALLEHGKSDAKSQTVCTVQLREPYKALIEIGTTSTSITTDDENVASLIYKTLDNILDAV</sequence>
<keyword evidence="3" id="KW-0963">Cytoplasm</keyword>
<evidence type="ECO:0000313" key="8">
    <source>
        <dbReference type="Proteomes" id="UP001367508"/>
    </source>
</evidence>
<dbReference type="EMBL" id="JAYMYQ010000001">
    <property type="protein sequence ID" value="KAK7359329.1"/>
    <property type="molecule type" value="Genomic_DNA"/>
</dbReference>
<evidence type="ECO:0000256" key="4">
    <source>
        <dbReference type="ARBA" id="ARBA00023242"/>
    </source>
</evidence>
<feature type="signal peptide" evidence="5">
    <location>
        <begin position="1"/>
        <end position="27"/>
    </location>
</feature>
<dbReference type="Pfam" id="PF10996">
    <property type="entry name" value="Beta-Casp"/>
    <property type="match status" value="1"/>
</dbReference>
<protein>
    <recommendedName>
        <fullName evidence="6">Beta-Casp domain-containing protein</fullName>
    </recommendedName>
</protein>
<dbReference type="InterPro" id="IPR036866">
    <property type="entry name" value="RibonucZ/Hydroxyglut_hydro"/>
</dbReference>
<reference evidence="7 8" key="1">
    <citation type="submission" date="2024-01" db="EMBL/GenBank/DDBJ databases">
        <title>The genomes of 5 underutilized Papilionoideae crops provide insights into root nodulation and disease resistanc.</title>
        <authorList>
            <person name="Jiang F."/>
        </authorList>
    </citation>
    <scope>NUCLEOTIDE SEQUENCE [LARGE SCALE GENOMIC DNA]</scope>
    <source>
        <strain evidence="7">LVBAO_FW01</strain>
        <tissue evidence="7">Leaves</tissue>
    </source>
</reference>
<keyword evidence="5" id="KW-0732">Signal</keyword>
<dbReference type="AlphaFoldDB" id="A0AAN9R649"/>
<dbReference type="Gene3D" id="3.60.15.10">
    <property type="entry name" value="Ribonuclease Z/Hydroxyacylglutathione hydrolase-like"/>
    <property type="match status" value="1"/>
</dbReference>
<feature type="chain" id="PRO_5042992326" description="Beta-Casp domain-containing protein" evidence="5">
    <location>
        <begin position="28"/>
        <end position="879"/>
    </location>
</feature>
<dbReference type="GO" id="GO:0032039">
    <property type="term" value="C:integrator complex"/>
    <property type="evidence" value="ECO:0007669"/>
    <property type="project" value="InterPro"/>
</dbReference>
<evidence type="ECO:0000313" key="7">
    <source>
        <dbReference type="EMBL" id="KAK7359329.1"/>
    </source>
</evidence>
<dbReference type="SMART" id="SM01027">
    <property type="entry name" value="Beta-Casp"/>
    <property type="match status" value="1"/>
</dbReference>
<dbReference type="InterPro" id="IPR022712">
    <property type="entry name" value="Beta_Casp"/>
</dbReference>
<feature type="domain" description="Beta-Casp" evidence="6">
    <location>
        <begin position="543"/>
        <end position="664"/>
    </location>
</feature>
<proteinExistence type="predicted"/>
<dbReference type="Proteomes" id="UP001367508">
    <property type="component" value="Unassembled WGS sequence"/>
</dbReference>
<evidence type="ECO:0000259" key="6">
    <source>
        <dbReference type="SMART" id="SM01027"/>
    </source>
</evidence>
<accession>A0AAN9R649</accession>
<evidence type="ECO:0000256" key="2">
    <source>
        <dbReference type="ARBA" id="ARBA00004496"/>
    </source>
</evidence>
<comment type="subcellular location">
    <subcellularLocation>
        <location evidence="2">Cytoplasm</location>
    </subcellularLocation>
    <subcellularLocation>
        <location evidence="1">Nucleus</location>
    </subcellularLocation>
</comment>
<gene>
    <name evidence="7" type="ORF">VNO77_01284</name>
</gene>
<evidence type="ECO:0000256" key="5">
    <source>
        <dbReference type="SAM" id="SignalP"/>
    </source>
</evidence>
<comment type="caution">
    <text evidence="7">The sequence shown here is derived from an EMBL/GenBank/DDBJ whole genome shotgun (WGS) entry which is preliminary data.</text>
</comment>
<name>A0AAN9R649_CANGL</name>
<dbReference type="InterPro" id="IPR027074">
    <property type="entry name" value="Integrator_9su"/>
</dbReference>
<dbReference type="Gene3D" id="3.40.50.10890">
    <property type="match status" value="1"/>
</dbReference>
<evidence type="ECO:0000256" key="3">
    <source>
        <dbReference type="ARBA" id="ARBA00022490"/>
    </source>
</evidence>
<dbReference type="PANTHER" id="PTHR46094">
    <property type="entry name" value="INTEGRATOR COMPLEX SUBUNIT 9"/>
    <property type="match status" value="1"/>
</dbReference>
<dbReference type="SUPFAM" id="SSF56281">
    <property type="entry name" value="Metallo-hydrolase/oxidoreductase"/>
    <property type="match status" value="1"/>
</dbReference>
<dbReference type="GO" id="GO:0005737">
    <property type="term" value="C:cytoplasm"/>
    <property type="evidence" value="ECO:0007669"/>
    <property type="project" value="UniProtKB-SubCell"/>
</dbReference>
<organism evidence="7 8">
    <name type="scientific">Canavalia gladiata</name>
    <name type="common">Sword bean</name>
    <name type="synonym">Dolichos gladiatus</name>
    <dbReference type="NCBI Taxonomy" id="3824"/>
    <lineage>
        <taxon>Eukaryota</taxon>
        <taxon>Viridiplantae</taxon>
        <taxon>Streptophyta</taxon>
        <taxon>Embryophyta</taxon>
        <taxon>Tracheophyta</taxon>
        <taxon>Spermatophyta</taxon>
        <taxon>Magnoliopsida</taxon>
        <taxon>eudicotyledons</taxon>
        <taxon>Gunneridae</taxon>
        <taxon>Pentapetalae</taxon>
        <taxon>rosids</taxon>
        <taxon>fabids</taxon>
        <taxon>Fabales</taxon>
        <taxon>Fabaceae</taxon>
        <taxon>Papilionoideae</taxon>
        <taxon>50 kb inversion clade</taxon>
        <taxon>NPAAA clade</taxon>
        <taxon>indigoferoid/millettioid clade</taxon>
        <taxon>Phaseoleae</taxon>
        <taxon>Canavalia</taxon>
    </lineage>
</organism>
<dbReference type="PANTHER" id="PTHR46094:SF1">
    <property type="entry name" value="INTEGRATOR COMPLEX SUBUNIT 9"/>
    <property type="match status" value="1"/>
</dbReference>